<keyword evidence="3" id="KW-1185">Reference proteome</keyword>
<gene>
    <name evidence="2" type="ORF">F9817_16620</name>
</gene>
<accession>A0A7X4LMU1</accession>
<organism evidence="2 3">
    <name type="scientific">Vibrio eleionomae</name>
    <dbReference type="NCBI Taxonomy" id="2653505"/>
    <lineage>
        <taxon>Bacteria</taxon>
        <taxon>Pseudomonadati</taxon>
        <taxon>Pseudomonadota</taxon>
        <taxon>Gammaproteobacteria</taxon>
        <taxon>Vibrionales</taxon>
        <taxon>Vibrionaceae</taxon>
        <taxon>Vibrio</taxon>
    </lineage>
</organism>
<feature type="chain" id="PRO_5031523271" description="PepSY domain-containing protein" evidence="1">
    <location>
        <begin position="25"/>
        <end position="130"/>
    </location>
</feature>
<sequence length="130" mass="14878">MMKKTIASLSFVAVLTSLSLPVWAEGAMPPPPPAQNIHPPGAQVNIDEQQREVYQAVQEGKIRPFSELYQTVDAQLFGRVIKVELEKEGHLWVYELKLVYQNKVYKVEYNARNLDMISIRGKNVIELIKR</sequence>
<protein>
    <recommendedName>
        <fullName evidence="4">PepSY domain-containing protein</fullName>
    </recommendedName>
</protein>
<comment type="caution">
    <text evidence="2">The sequence shown here is derived from an EMBL/GenBank/DDBJ whole genome shotgun (WGS) entry which is preliminary data.</text>
</comment>
<dbReference type="Gene3D" id="3.10.450.40">
    <property type="match status" value="1"/>
</dbReference>
<evidence type="ECO:0000313" key="2">
    <source>
        <dbReference type="EMBL" id="MZI94804.1"/>
    </source>
</evidence>
<keyword evidence="1" id="KW-0732">Signal</keyword>
<reference evidence="2 3" key="1">
    <citation type="submission" date="2019-10" db="EMBL/GenBank/DDBJ databases">
        <title>Vibrio sp. nov. isolated from a shrimp pond.</title>
        <authorList>
            <person name="Gomez-Gil B."/>
            <person name="Enciso-Ibarra J."/>
            <person name="Enciso-Ibarra K."/>
            <person name="Bolan-Mejia C."/>
        </authorList>
    </citation>
    <scope>NUCLEOTIDE SEQUENCE [LARGE SCALE GENOMIC DNA]</scope>
    <source>
        <strain evidence="2 3">CAIM 722</strain>
    </source>
</reference>
<proteinExistence type="predicted"/>
<feature type="signal peptide" evidence="1">
    <location>
        <begin position="1"/>
        <end position="24"/>
    </location>
</feature>
<evidence type="ECO:0000256" key="1">
    <source>
        <dbReference type="SAM" id="SignalP"/>
    </source>
</evidence>
<name>A0A7X4LMU1_9VIBR</name>
<evidence type="ECO:0008006" key="4">
    <source>
        <dbReference type="Google" id="ProtNLM"/>
    </source>
</evidence>
<dbReference type="Proteomes" id="UP000462621">
    <property type="component" value="Unassembled WGS sequence"/>
</dbReference>
<evidence type="ECO:0000313" key="3">
    <source>
        <dbReference type="Proteomes" id="UP000462621"/>
    </source>
</evidence>
<dbReference type="AlphaFoldDB" id="A0A7X4LMU1"/>
<dbReference type="RefSeq" id="WP_161157285.1">
    <property type="nucleotide sequence ID" value="NZ_WEKT01000037.1"/>
</dbReference>
<dbReference type="EMBL" id="WEKT01000037">
    <property type="protein sequence ID" value="MZI94804.1"/>
    <property type="molecule type" value="Genomic_DNA"/>
</dbReference>